<evidence type="ECO:0000313" key="7">
    <source>
        <dbReference type="Proteomes" id="UP001139336"/>
    </source>
</evidence>
<dbReference type="InterPro" id="IPR036388">
    <property type="entry name" value="WH-like_DNA-bd_sf"/>
</dbReference>
<dbReference type="GO" id="GO:0045892">
    <property type="term" value="P:negative regulation of DNA-templated transcription"/>
    <property type="evidence" value="ECO:0007669"/>
    <property type="project" value="TreeGrafter"/>
</dbReference>
<dbReference type="InterPro" id="IPR036390">
    <property type="entry name" value="WH_DNA-bd_sf"/>
</dbReference>
<keyword evidence="3" id="KW-0804">Transcription</keyword>
<accession>A0A9X1QTH9</accession>
<gene>
    <name evidence="6" type="ORF">L1O03_09940</name>
</gene>
<dbReference type="EMBL" id="JAKGSI010000005">
    <property type="protein sequence ID" value="MCF4007483.1"/>
    <property type="molecule type" value="Genomic_DNA"/>
</dbReference>
<feature type="domain" description="HTH iclR-type" evidence="4">
    <location>
        <begin position="8"/>
        <end position="69"/>
    </location>
</feature>
<evidence type="ECO:0000256" key="1">
    <source>
        <dbReference type="ARBA" id="ARBA00023015"/>
    </source>
</evidence>
<dbReference type="SUPFAM" id="SSF46785">
    <property type="entry name" value="Winged helix' DNA-binding domain"/>
    <property type="match status" value="1"/>
</dbReference>
<dbReference type="PROSITE" id="PS51078">
    <property type="entry name" value="ICLR_ED"/>
    <property type="match status" value="1"/>
</dbReference>
<dbReference type="Pfam" id="PF01614">
    <property type="entry name" value="IclR_C"/>
    <property type="match status" value="1"/>
</dbReference>
<dbReference type="InterPro" id="IPR050707">
    <property type="entry name" value="HTH_MetabolicPath_Reg"/>
</dbReference>
<evidence type="ECO:0000259" key="5">
    <source>
        <dbReference type="PROSITE" id="PS51078"/>
    </source>
</evidence>
<dbReference type="AlphaFoldDB" id="A0A9X1QTH9"/>
<dbReference type="Proteomes" id="UP001139336">
    <property type="component" value="Unassembled WGS sequence"/>
</dbReference>
<dbReference type="Gene3D" id="3.30.450.40">
    <property type="match status" value="1"/>
</dbReference>
<dbReference type="InterPro" id="IPR014757">
    <property type="entry name" value="Tscrpt_reg_IclR_C"/>
</dbReference>
<sequence>MANSSSGESVLERAAKVLSAFTADHPDMSAAEVARATGLSSSTAHRLCRQMVDAGLLDRLGTGRFVIGGRAWDAFLQTSPVERLRLHAHPVLERLHAQLRCYVALAIPDFPHRQILNVDYRDEYGQASILAAHGERADIFTTSAGIAFLAFGPRQWLDELVAEGPVLKPVFFGDPVDTSLVEEQVRICRERGHSHIIGGVVAENTAIAAPVRGARGDVVAAMSATLLTKDADHDEVAGAVIGAAKELSERISNDRKFTF</sequence>
<dbReference type="Pfam" id="PF09339">
    <property type="entry name" value="HTH_IclR"/>
    <property type="match status" value="1"/>
</dbReference>
<keyword evidence="7" id="KW-1185">Reference proteome</keyword>
<organism evidence="6 7">
    <name type="scientific">Corynebacterium uropygiale</name>
    <dbReference type="NCBI Taxonomy" id="1775911"/>
    <lineage>
        <taxon>Bacteria</taxon>
        <taxon>Bacillati</taxon>
        <taxon>Actinomycetota</taxon>
        <taxon>Actinomycetes</taxon>
        <taxon>Mycobacteriales</taxon>
        <taxon>Corynebacteriaceae</taxon>
        <taxon>Corynebacterium</taxon>
    </lineage>
</organism>
<dbReference type="CDD" id="cd00090">
    <property type="entry name" value="HTH_ARSR"/>
    <property type="match status" value="1"/>
</dbReference>
<dbReference type="InterPro" id="IPR029016">
    <property type="entry name" value="GAF-like_dom_sf"/>
</dbReference>
<evidence type="ECO:0000313" key="6">
    <source>
        <dbReference type="EMBL" id="MCF4007483.1"/>
    </source>
</evidence>
<dbReference type="RefSeq" id="WP_236119621.1">
    <property type="nucleotide sequence ID" value="NZ_JAKGSI010000005.1"/>
</dbReference>
<dbReference type="PANTHER" id="PTHR30136">
    <property type="entry name" value="HELIX-TURN-HELIX TRANSCRIPTIONAL REGULATOR, ICLR FAMILY"/>
    <property type="match status" value="1"/>
</dbReference>
<dbReference type="InterPro" id="IPR005471">
    <property type="entry name" value="Tscrpt_reg_IclR_N"/>
</dbReference>
<dbReference type="GO" id="GO:0003700">
    <property type="term" value="F:DNA-binding transcription factor activity"/>
    <property type="evidence" value="ECO:0007669"/>
    <property type="project" value="TreeGrafter"/>
</dbReference>
<keyword evidence="1" id="KW-0805">Transcription regulation</keyword>
<dbReference type="GO" id="GO:0003677">
    <property type="term" value="F:DNA binding"/>
    <property type="evidence" value="ECO:0007669"/>
    <property type="project" value="UniProtKB-KW"/>
</dbReference>
<evidence type="ECO:0000256" key="3">
    <source>
        <dbReference type="ARBA" id="ARBA00023163"/>
    </source>
</evidence>
<name>A0A9X1QTH9_9CORY</name>
<keyword evidence="2" id="KW-0238">DNA-binding</keyword>
<evidence type="ECO:0000256" key="2">
    <source>
        <dbReference type="ARBA" id="ARBA00023125"/>
    </source>
</evidence>
<proteinExistence type="predicted"/>
<reference evidence="6" key="1">
    <citation type="submission" date="2022-01" db="EMBL/GenBank/DDBJ databases">
        <title>Corynebacterium sp. nov isolated from isolated from the feces of the greater white-fronted geese (Anser albifrons) at Poyang Lake, PR China.</title>
        <authorList>
            <person name="Liu Q."/>
        </authorList>
    </citation>
    <scope>NUCLEOTIDE SEQUENCE</scope>
    <source>
        <strain evidence="6">JCM 32435</strain>
    </source>
</reference>
<protein>
    <submittedName>
        <fullName evidence="6">Helix-turn-helix domain-containing protein</fullName>
    </submittedName>
</protein>
<evidence type="ECO:0000259" key="4">
    <source>
        <dbReference type="PROSITE" id="PS51077"/>
    </source>
</evidence>
<dbReference type="InterPro" id="IPR011991">
    <property type="entry name" value="ArsR-like_HTH"/>
</dbReference>
<dbReference type="SMART" id="SM00346">
    <property type="entry name" value="HTH_ICLR"/>
    <property type="match status" value="1"/>
</dbReference>
<dbReference type="SUPFAM" id="SSF55781">
    <property type="entry name" value="GAF domain-like"/>
    <property type="match status" value="1"/>
</dbReference>
<dbReference type="Gene3D" id="1.10.10.10">
    <property type="entry name" value="Winged helix-like DNA-binding domain superfamily/Winged helix DNA-binding domain"/>
    <property type="match status" value="1"/>
</dbReference>
<dbReference type="PROSITE" id="PS51077">
    <property type="entry name" value="HTH_ICLR"/>
    <property type="match status" value="1"/>
</dbReference>
<dbReference type="PANTHER" id="PTHR30136:SF39">
    <property type="entry name" value="TRANSCRIPTIONAL REGULATORY PROTEIN"/>
    <property type="match status" value="1"/>
</dbReference>
<feature type="domain" description="IclR-ED" evidence="5">
    <location>
        <begin position="63"/>
        <end position="253"/>
    </location>
</feature>
<comment type="caution">
    <text evidence="6">The sequence shown here is derived from an EMBL/GenBank/DDBJ whole genome shotgun (WGS) entry which is preliminary data.</text>
</comment>